<dbReference type="Pfam" id="PF02581">
    <property type="entry name" value="TMP-TENI"/>
    <property type="match status" value="1"/>
</dbReference>
<gene>
    <name evidence="9 13" type="primary">thiE</name>
    <name evidence="13" type="ORF">GCM10010911_11570</name>
</gene>
<comment type="catalytic activity">
    <reaction evidence="8 9 10">
        <text>2-[(2R,5Z)-2-carboxy-4-methylthiazol-5(2H)-ylidene]ethyl phosphate + 4-amino-2-methyl-5-(diphosphooxymethyl)pyrimidine + 2 H(+) = thiamine phosphate + CO2 + diphosphate</text>
        <dbReference type="Rhea" id="RHEA:47844"/>
        <dbReference type="ChEBI" id="CHEBI:15378"/>
        <dbReference type="ChEBI" id="CHEBI:16526"/>
        <dbReference type="ChEBI" id="CHEBI:33019"/>
        <dbReference type="ChEBI" id="CHEBI:37575"/>
        <dbReference type="ChEBI" id="CHEBI:57841"/>
        <dbReference type="ChEBI" id="CHEBI:62899"/>
        <dbReference type="EC" id="2.5.1.3"/>
    </reaction>
</comment>
<dbReference type="InterPro" id="IPR022998">
    <property type="entry name" value="ThiamineP_synth_TenI"/>
</dbReference>
<dbReference type="Proteomes" id="UP000612456">
    <property type="component" value="Unassembled WGS sequence"/>
</dbReference>
<evidence type="ECO:0000256" key="2">
    <source>
        <dbReference type="ARBA" id="ARBA00022679"/>
    </source>
</evidence>
<feature type="binding site" evidence="9">
    <location>
        <position position="81"/>
    </location>
    <ligand>
        <name>Mg(2+)</name>
        <dbReference type="ChEBI" id="CHEBI:18420"/>
    </ligand>
</feature>
<comment type="caution">
    <text evidence="13">The sequence shown here is derived from an EMBL/GenBank/DDBJ whole genome shotgun (WGS) entry which is preliminary data.</text>
</comment>
<feature type="binding site" evidence="9">
    <location>
        <position position="176"/>
    </location>
    <ligand>
        <name>2-[(2R,5Z)-2-carboxy-4-methylthiazol-5(2H)-ylidene]ethyl phosphate</name>
        <dbReference type="ChEBI" id="CHEBI:62899"/>
    </ligand>
</feature>
<dbReference type="EC" id="2.5.1.3" evidence="9"/>
<sequence length="217" mass="23194">MNKQPYKSDIRRKLRLYLVMGSINTAGHPVEVLQAAIRGGITMFQFREKGSGSLEGQAKYSLGKQLQQVCRERGIPFIVNDDVELALELEADGVHIGQEDGPISVIRRQIGIKLLGVSAHNVEEARLALEQGADYLGVGPMYVTRSKPDAREVQGPQVIQRIREAGIAVPLVGIGGIFAANASSVMQAGADGIAVVSAITQAAVVEEAARQLLAVTI</sequence>
<organism evidence="13 14">
    <name type="scientific">Paenibacillus nasutitermitis</name>
    <dbReference type="NCBI Taxonomy" id="1652958"/>
    <lineage>
        <taxon>Bacteria</taxon>
        <taxon>Bacillati</taxon>
        <taxon>Bacillota</taxon>
        <taxon>Bacilli</taxon>
        <taxon>Bacillales</taxon>
        <taxon>Paenibacillaceae</taxon>
        <taxon>Paenibacillus</taxon>
    </lineage>
</organism>
<evidence type="ECO:0000256" key="1">
    <source>
        <dbReference type="ARBA" id="ARBA00005165"/>
    </source>
</evidence>
<dbReference type="GO" id="GO:0009228">
    <property type="term" value="P:thiamine biosynthetic process"/>
    <property type="evidence" value="ECO:0007669"/>
    <property type="project" value="UniProtKB-KW"/>
</dbReference>
<feature type="domain" description="Thiamine phosphate synthase/TenI" evidence="12">
    <location>
        <begin position="16"/>
        <end position="199"/>
    </location>
</feature>
<evidence type="ECO:0000256" key="6">
    <source>
        <dbReference type="ARBA" id="ARBA00047334"/>
    </source>
</evidence>
<feature type="binding site" evidence="9">
    <location>
        <position position="147"/>
    </location>
    <ligand>
        <name>4-amino-2-methyl-5-(diphosphooxymethyl)pyrimidine</name>
        <dbReference type="ChEBI" id="CHEBI:57841"/>
    </ligand>
</feature>
<dbReference type="SUPFAM" id="SSF51391">
    <property type="entry name" value="Thiamin phosphate synthase"/>
    <property type="match status" value="1"/>
</dbReference>
<evidence type="ECO:0000256" key="7">
    <source>
        <dbReference type="ARBA" id="ARBA00047851"/>
    </source>
</evidence>
<keyword evidence="4 9" id="KW-0460">Magnesium</keyword>
<evidence type="ECO:0000256" key="5">
    <source>
        <dbReference type="ARBA" id="ARBA00022977"/>
    </source>
</evidence>
<evidence type="ECO:0000256" key="8">
    <source>
        <dbReference type="ARBA" id="ARBA00047883"/>
    </source>
</evidence>
<evidence type="ECO:0000256" key="10">
    <source>
        <dbReference type="RuleBase" id="RU003826"/>
    </source>
</evidence>
<dbReference type="FunFam" id="3.20.20.70:FF:000096">
    <property type="entry name" value="Thiamine-phosphate synthase"/>
    <property type="match status" value="1"/>
</dbReference>
<feature type="binding site" evidence="9">
    <location>
        <position position="118"/>
    </location>
    <ligand>
        <name>4-amino-2-methyl-5-(diphosphooxymethyl)pyrimidine</name>
        <dbReference type="ChEBI" id="CHEBI:57841"/>
    </ligand>
</feature>
<keyword evidence="5 9" id="KW-0784">Thiamine biosynthesis</keyword>
<keyword evidence="2 9" id="KW-0808">Transferase</keyword>
<dbReference type="GO" id="GO:0005737">
    <property type="term" value="C:cytoplasm"/>
    <property type="evidence" value="ECO:0007669"/>
    <property type="project" value="TreeGrafter"/>
</dbReference>
<evidence type="ECO:0000259" key="12">
    <source>
        <dbReference type="Pfam" id="PF02581"/>
    </source>
</evidence>
<dbReference type="GO" id="GO:0000287">
    <property type="term" value="F:magnesium ion binding"/>
    <property type="evidence" value="ECO:0007669"/>
    <property type="project" value="UniProtKB-UniRule"/>
</dbReference>
<evidence type="ECO:0000256" key="3">
    <source>
        <dbReference type="ARBA" id="ARBA00022723"/>
    </source>
</evidence>
<dbReference type="InterPro" id="IPR034291">
    <property type="entry name" value="TMP_synthase"/>
</dbReference>
<dbReference type="InterPro" id="IPR013785">
    <property type="entry name" value="Aldolase_TIM"/>
</dbReference>
<dbReference type="CDD" id="cd00564">
    <property type="entry name" value="TMP_TenI"/>
    <property type="match status" value="1"/>
</dbReference>
<feature type="binding site" evidence="9">
    <location>
        <position position="80"/>
    </location>
    <ligand>
        <name>4-amino-2-methyl-5-(diphosphooxymethyl)pyrimidine</name>
        <dbReference type="ChEBI" id="CHEBI:57841"/>
    </ligand>
</feature>
<comment type="pathway">
    <text evidence="1 9 11">Cofactor biosynthesis; thiamine diphosphate biosynthesis; thiamine phosphate from 4-amino-2-methyl-5-diphosphomethylpyrimidine and 4-methyl-5-(2-phosphoethyl)-thiazole: step 1/1.</text>
</comment>
<feature type="binding site" evidence="9">
    <location>
        <begin position="45"/>
        <end position="49"/>
    </location>
    <ligand>
        <name>4-amino-2-methyl-5-(diphosphooxymethyl)pyrimidine</name>
        <dbReference type="ChEBI" id="CHEBI:57841"/>
    </ligand>
</feature>
<dbReference type="AlphaFoldDB" id="A0A916YQS8"/>
<protein>
    <recommendedName>
        <fullName evidence="9">Thiamine-phosphate synthase</fullName>
        <shortName evidence="9">TP synthase</shortName>
        <shortName evidence="9">TPS</shortName>
        <ecNumber evidence="9">2.5.1.3</ecNumber>
    </recommendedName>
    <alternativeName>
        <fullName evidence="9">Thiamine-phosphate pyrophosphorylase</fullName>
        <shortName evidence="9">TMP pyrophosphorylase</shortName>
        <shortName evidence="9">TMP-PPase</shortName>
    </alternativeName>
</protein>
<feature type="binding site" evidence="9">
    <location>
        <begin position="144"/>
        <end position="146"/>
    </location>
    <ligand>
        <name>2-[(2R,5Z)-2-carboxy-4-methylthiazol-5(2H)-ylidene]ethyl phosphate</name>
        <dbReference type="ChEBI" id="CHEBI:62899"/>
    </ligand>
</feature>
<dbReference type="InterPro" id="IPR036206">
    <property type="entry name" value="ThiamineP_synth_sf"/>
</dbReference>
<comment type="catalytic activity">
    <reaction evidence="6 9 10">
        <text>4-methyl-5-(2-phosphooxyethyl)-thiazole + 4-amino-2-methyl-5-(diphosphooxymethyl)pyrimidine + H(+) = thiamine phosphate + diphosphate</text>
        <dbReference type="Rhea" id="RHEA:22328"/>
        <dbReference type="ChEBI" id="CHEBI:15378"/>
        <dbReference type="ChEBI" id="CHEBI:33019"/>
        <dbReference type="ChEBI" id="CHEBI:37575"/>
        <dbReference type="ChEBI" id="CHEBI:57841"/>
        <dbReference type="ChEBI" id="CHEBI:58296"/>
        <dbReference type="EC" id="2.5.1.3"/>
    </reaction>
</comment>
<reference evidence="13" key="1">
    <citation type="journal article" date="2014" name="Int. J. Syst. Evol. Microbiol.">
        <title>Complete genome sequence of Corynebacterium casei LMG S-19264T (=DSM 44701T), isolated from a smear-ripened cheese.</title>
        <authorList>
            <consortium name="US DOE Joint Genome Institute (JGI-PGF)"/>
            <person name="Walter F."/>
            <person name="Albersmeier A."/>
            <person name="Kalinowski J."/>
            <person name="Ruckert C."/>
        </authorList>
    </citation>
    <scope>NUCLEOTIDE SEQUENCE</scope>
    <source>
        <strain evidence="13">CGMCC 1.15178</strain>
    </source>
</reference>
<dbReference type="Gene3D" id="3.20.20.70">
    <property type="entry name" value="Aldolase class I"/>
    <property type="match status" value="1"/>
</dbReference>
<comment type="catalytic activity">
    <reaction evidence="7 9 10">
        <text>2-(2-carboxy-4-methylthiazol-5-yl)ethyl phosphate + 4-amino-2-methyl-5-(diphosphooxymethyl)pyrimidine + 2 H(+) = thiamine phosphate + CO2 + diphosphate</text>
        <dbReference type="Rhea" id="RHEA:47848"/>
        <dbReference type="ChEBI" id="CHEBI:15378"/>
        <dbReference type="ChEBI" id="CHEBI:16526"/>
        <dbReference type="ChEBI" id="CHEBI:33019"/>
        <dbReference type="ChEBI" id="CHEBI:37575"/>
        <dbReference type="ChEBI" id="CHEBI:57841"/>
        <dbReference type="ChEBI" id="CHEBI:62890"/>
        <dbReference type="EC" id="2.5.1.3"/>
    </reaction>
</comment>
<evidence type="ECO:0000256" key="9">
    <source>
        <dbReference type="HAMAP-Rule" id="MF_00097"/>
    </source>
</evidence>
<dbReference type="NCBIfam" id="TIGR00693">
    <property type="entry name" value="thiE"/>
    <property type="match status" value="1"/>
</dbReference>
<proteinExistence type="inferred from homology"/>
<evidence type="ECO:0000313" key="14">
    <source>
        <dbReference type="Proteomes" id="UP000612456"/>
    </source>
</evidence>
<dbReference type="PANTHER" id="PTHR20857:SF15">
    <property type="entry name" value="THIAMINE-PHOSPHATE SYNTHASE"/>
    <property type="match status" value="1"/>
</dbReference>
<reference evidence="13" key="2">
    <citation type="submission" date="2020-09" db="EMBL/GenBank/DDBJ databases">
        <authorList>
            <person name="Sun Q."/>
            <person name="Zhou Y."/>
        </authorList>
    </citation>
    <scope>NUCLEOTIDE SEQUENCE</scope>
    <source>
        <strain evidence="13">CGMCC 1.15178</strain>
    </source>
</reference>
<evidence type="ECO:0000256" key="11">
    <source>
        <dbReference type="RuleBase" id="RU004253"/>
    </source>
</evidence>
<dbReference type="EMBL" id="BMHP01000001">
    <property type="protein sequence ID" value="GGD55555.1"/>
    <property type="molecule type" value="Genomic_DNA"/>
</dbReference>
<evidence type="ECO:0000256" key="4">
    <source>
        <dbReference type="ARBA" id="ARBA00022842"/>
    </source>
</evidence>
<dbReference type="GO" id="GO:0004789">
    <property type="term" value="F:thiamine-phosphate diphosphorylase activity"/>
    <property type="evidence" value="ECO:0007669"/>
    <property type="project" value="UniProtKB-UniRule"/>
</dbReference>
<feature type="binding site" evidence="9">
    <location>
        <position position="100"/>
    </location>
    <ligand>
        <name>Mg(2+)</name>
        <dbReference type="ChEBI" id="CHEBI:18420"/>
    </ligand>
</feature>
<comment type="cofactor">
    <cofactor evidence="9">
        <name>Mg(2+)</name>
        <dbReference type="ChEBI" id="CHEBI:18420"/>
    </cofactor>
    <text evidence="9">Binds 1 Mg(2+) ion per subunit.</text>
</comment>
<accession>A0A916YQS8</accession>
<dbReference type="RefSeq" id="WP_188989966.1">
    <property type="nucleotide sequence ID" value="NZ_BMHP01000001.1"/>
</dbReference>
<comment type="similarity">
    <text evidence="9 10">Belongs to the thiamine-phosphate synthase family.</text>
</comment>
<keyword evidence="3 9" id="KW-0479">Metal-binding</keyword>
<evidence type="ECO:0000313" key="13">
    <source>
        <dbReference type="EMBL" id="GGD55555.1"/>
    </source>
</evidence>
<name>A0A916YQS8_9BACL</name>
<dbReference type="HAMAP" id="MF_00097">
    <property type="entry name" value="TMP_synthase"/>
    <property type="match status" value="1"/>
</dbReference>
<feature type="binding site" evidence="9">
    <location>
        <begin position="196"/>
        <end position="197"/>
    </location>
    <ligand>
        <name>2-[(2R,5Z)-2-carboxy-4-methylthiazol-5(2H)-ylidene]ethyl phosphate</name>
        <dbReference type="ChEBI" id="CHEBI:62899"/>
    </ligand>
</feature>
<comment type="function">
    <text evidence="9">Condenses 4-methyl-5-(beta-hydroxyethyl)thiazole monophosphate (THZ-P) and 2-methyl-4-amino-5-hydroxymethyl pyrimidine pyrophosphate (HMP-PP) to form thiamine monophosphate (TMP).</text>
</comment>
<keyword evidence="14" id="KW-1185">Reference proteome</keyword>
<dbReference type="GO" id="GO:0009229">
    <property type="term" value="P:thiamine diphosphate biosynthetic process"/>
    <property type="evidence" value="ECO:0007669"/>
    <property type="project" value="UniProtKB-UniRule"/>
</dbReference>
<dbReference type="PANTHER" id="PTHR20857">
    <property type="entry name" value="THIAMINE-PHOSPHATE PYROPHOSPHORYLASE"/>
    <property type="match status" value="1"/>
</dbReference>